<feature type="compositionally biased region" description="Basic and acidic residues" evidence="1">
    <location>
        <begin position="219"/>
        <end position="231"/>
    </location>
</feature>
<protein>
    <submittedName>
        <fullName evidence="2">Uncharacterized protein</fullName>
    </submittedName>
</protein>
<gene>
    <name evidence="2" type="ORF">Scep_005273</name>
</gene>
<comment type="caution">
    <text evidence="2">The sequence shown here is derived from an EMBL/GenBank/DDBJ whole genome shotgun (WGS) entry which is preliminary data.</text>
</comment>
<name>A0AAP0KWW9_9MAGN</name>
<organism evidence="2 3">
    <name type="scientific">Stephania cephalantha</name>
    <dbReference type="NCBI Taxonomy" id="152367"/>
    <lineage>
        <taxon>Eukaryota</taxon>
        <taxon>Viridiplantae</taxon>
        <taxon>Streptophyta</taxon>
        <taxon>Embryophyta</taxon>
        <taxon>Tracheophyta</taxon>
        <taxon>Spermatophyta</taxon>
        <taxon>Magnoliopsida</taxon>
        <taxon>Ranunculales</taxon>
        <taxon>Menispermaceae</taxon>
        <taxon>Menispermoideae</taxon>
        <taxon>Cissampelideae</taxon>
        <taxon>Stephania</taxon>
    </lineage>
</organism>
<sequence length="231" mass="26394">MAKNSEMDYLYTVIRYRRICLETRTLRAIFPSHVPHITPSLVASLLQSACQASIRPSAGKFMIRGSHLKWHPREMEQRAGWLEKAGSVFAAAAANKVVVVVVVAVAEIGLLHPFETILSYAHLRALKNIQIANEPKPDHSGRLMRDYEERHEQTTARDRANDDDALRDGRQREGREQTTTRRRERRRRGTEQTTARDKADDGEGQSRRRRGNEQTIARGKADDSDGQSRRR</sequence>
<evidence type="ECO:0000256" key="1">
    <source>
        <dbReference type="SAM" id="MobiDB-lite"/>
    </source>
</evidence>
<dbReference type="EMBL" id="JBBNAG010000002">
    <property type="protein sequence ID" value="KAK9158699.1"/>
    <property type="molecule type" value="Genomic_DNA"/>
</dbReference>
<dbReference type="Proteomes" id="UP001419268">
    <property type="component" value="Unassembled WGS sequence"/>
</dbReference>
<evidence type="ECO:0000313" key="2">
    <source>
        <dbReference type="EMBL" id="KAK9158699.1"/>
    </source>
</evidence>
<keyword evidence="3" id="KW-1185">Reference proteome</keyword>
<feature type="compositionally biased region" description="Basic and acidic residues" evidence="1">
    <location>
        <begin position="148"/>
        <end position="181"/>
    </location>
</feature>
<feature type="region of interest" description="Disordered" evidence="1">
    <location>
        <begin position="148"/>
        <end position="231"/>
    </location>
</feature>
<reference evidence="2 3" key="1">
    <citation type="submission" date="2024-01" db="EMBL/GenBank/DDBJ databases">
        <title>Genome assemblies of Stephania.</title>
        <authorList>
            <person name="Yang L."/>
        </authorList>
    </citation>
    <scope>NUCLEOTIDE SEQUENCE [LARGE SCALE GENOMIC DNA]</scope>
    <source>
        <strain evidence="2">JXDWG</strain>
        <tissue evidence="2">Leaf</tissue>
    </source>
</reference>
<feature type="compositionally biased region" description="Basic and acidic residues" evidence="1">
    <location>
        <begin position="194"/>
        <end position="206"/>
    </location>
</feature>
<evidence type="ECO:0000313" key="3">
    <source>
        <dbReference type="Proteomes" id="UP001419268"/>
    </source>
</evidence>
<dbReference type="AlphaFoldDB" id="A0AAP0KWW9"/>
<accession>A0AAP0KWW9</accession>
<proteinExistence type="predicted"/>